<dbReference type="RefSeq" id="WP_111480174.1">
    <property type="nucleotide sequence ID" value="NZ_QHKM01000009.1"/>
</dbReference>
<organism evidence="2 3">
    <name type="scientific">Hymenobacter edaphi</name>
    <dbReference type="NCBI Taxonomy" id="2211146"/>
    <lineage>
        <taxon>Bacteria</taxon>
        <taxon>Pseudomonadati</taxon>
        <taxon>Bacteroidota</taxon>
        <taxon>Cytophagia</taxon>
        <taxon>Cytophagales</taxon>
        <taxon>Hymenobacteraceae</taxon>
        <taxon>Hymenobacter</taxon>
    </lineage>
</organism>
<feature type="chain" id="PRO_5016344857" evidence="1">
    <location>
        <begin position="20"/>
        <end position="199"/>
    </location>
</feature>
<dbReference type="EMBL" id="QHKM01000009">
    <property type="protein sequence ID" value="RAK63512.1"/>
    <property type="molecule type" value="Genomic_DNA"/>
</dbReference>
<accession>A0A328B809</accession>
<protein>
    <submittedName>
        <fullName evidence="2">Uncharacterized protein</fullName>
    </submittedName>
</protein>
<dbReference type="PROSITE" id="PS51257">
    <property type="entry name" value="PROKAR_LIPOPROTEIN"/>
    <property type="match status" value="1"/>
</dbReference>
<proteinExistence type="predicted"/>
<evidence type="ECO:0000256" key="1">
    <source>
        <dbReference type="SAM" id="SignalP"/>
    </source>
</evidence>
<dbReference type="Proteomes" id="UP000248553">
    <property type="component" value="Unassembled WGS sequence"/>
</dbReference>
<reference evidence="3" key="1">
    <citation type="submission" date="2018-05" db="EMBL/GenBank/DDBJ databases">
        <authorList>
            <person name="Nie L."/>
        </authorList>
    </citation>
    <scope>NUCLEOTIDE SEQUENCE [LARGE SCALE GENOMIC DNA]</scope>
    <source>
        <strain evidence="3">NL</strain>
    </source>
</reference>
<dbReference type="AlphaFoldDB" id="A0A328B809"/>
<gene>
    <name evidence="2" type="ORF">DLM85_21155</name>
</gene>
<feature type="signal peptide" evidence="1">
    <location>
        <begin position="1"/>
        <end position="19"/>
    </location>
</feature>
<evidence type="ECO:0000313" key="2">
    <source>
        <dbReference type="EMBL" id="RAK63512.1"/>
    </source>
</evidence>
<evidence type="ECO:0000313" key="3">
    <source>
        <dbReference type="Proteomes" id="UP000248553"/>
    </source>
</evidence>
<name>A0A328B809_9BACT</name>
<sequence>MKKISYIMLVIGSLFFATGCDKATVLPEQSLTSVQDGVSKERGIEVRVAGTYNALPFTATLRVNTFVIDGTLKATAVLDQVGGGLSRPDAAFLQATTFTFDVRTLQHTPDVFSFYPSLVGRGGGAAVVLDTYYEVVINADTRKFNQIRGYLTSISQLWTEQNTDGSLKYVEPGSGDLNMAGYALLCQHYNTISSTVGRY</sequence>
<comment type="caution">
    <text evidence="2">The sequence shown here is derived from an EMBL/GenBank/DDBJ whole genome shotgun (WGS) entry which is preliminary data.</text>
</comment>
<keyword evidence="3" id="KW-1185">Reference proteome</keyword>
<keyword evidence="1" id="KW-0732">Signal</keyword>
<dbReference type="OrthoDB" id="877221at2"/>